<dbReference type="Proteomes" id="UP001500936">
    <property type="component" value="Unassembled WGS sequence"/>
</dbReference>
<dbReference type="Gene3D" id="3.30.160.250">
    <property type="match status" value="1"/>
</dbReference>
<comment type="caution">
    <text evidence="1">The sequence shown here is derived from an EMBL/GenBank/DDBJ whole genome shotgun (WGS) entry which is preliminary data.</text>
</comment>
<proteinExistence type="predicted"/>
<dbReference type="EMBL" id="BAABHB010000011">
    <property type="protein sequence ID" value="GAA4413908.1"/>
    <property type="molecule type" value="Genomic_DNA"/>
</dbReference>
<accession>A0ABP8KSZ6</accession>
<dbReference type="InterPro" id="IPR035069">
    <property type="entry name" value="TTHA1013/TTHA0281-like"/>
</dbReference>
<gene>
    <name evidence="1" type="ORF">GCM10023187_42720</name>
</gene>
<organism evidence="1 2">
    <name type="scientific">Nibrella viscosa</name>
    <dbReference type="NCBI Taxonomy" id="1084524"/>
    <lineage>
        <taxon>Bacteria</taxon>
        <taxon>Pseudomonadati</taxon>
        <taxon>Bacteroidota</taxon>
        <taxon>Cytophagia</taxon>
        <taxon>Cytophagales</taxon>
        <taxon>Spirosomataceae</taxon>
        <taxon>Nibrella</taxon>
    </lineage>
</organism>
<evidence type="ECO:0000313" key="1">
    <source>
        <dbReference type="EMBL" id="GAA4413908.1"/>
    </source>
</evidence>
<protein>
    <submittedName>
        <fullName evidence="1">2-oxoisovalerate dehydrogenase E1 subunit beta</fullName>
    </submittedName>
</protein>
<evidence type="ECO:0000313" key="2">
    <source>
        <dbReference type="Proteomes" id="UP001500936"/>
    </source>
</evidence>
<dbReference type="RefSeq" id="WP_345270022.1">
    <property type="nucleotide sequence ID" value="NZ_BAABHB010000011.1"/>
</dbReference>
<reference evidence="2" key="1">
    <citation type="journal article" date="2019" name="Int. J. Syst. Evol. Microbiol.">
        <title>The Global Catalogue of Microorganisms (GCM) 10K type strain sequencing project: providing services to taxonomists for standard genome sequencing and annotation.</title>
        <authorList>
            <consortium name="The Broad Institute Genomics Platform"/>
            <consortium name="The Broad Institute Genome Sequencing Center for Infectious Disease"/>
            <person name="Wu L."/>
            <person name="Ma J."/>
        </authorList>
    </citation>
    <scope>NUCLEOTIDE SEQUENCE [LARGE SCALE GENOMIC DNA]</scope>
    <source>
        <strain evidence="2">JCM 17925</strain>
    </source>
</reference>
<sequence>MKELVFTVEADEDGGYVAKSRLDNGSIVTQGDTLEELKAMIIDAIQGYYFDKPQERPQTVRLQFEEVFALAS</sequence>
<dbReference type="SUPFAM" id="SSF143100">
    <property type="entry name" value="TTHA1013/TTHA0281-like"/>
    <property type="match status" value="1"/>
</dbReference>
<name>A0ABP8KSZ6_9BACT</name>
<keyword evidence="2" id="KW-1185">Reference proteome</keyword>